<dbReference type="AlphaFoldDB" id="A0A383W298"/>
<proteinExistence type="predicted"/>
<dbReference type="GO" id="GO:0006508">
    <property type="term" value="P:proteolysis"/>
    <property type="evidence" value="ECO:0007669"/>
    <property type="project" value="InterPro"/>
</dbReference>
<dbReference type="InterPro" id="IPR036779">
    <property type="entry name" value="LysM_dom_sf"/>
</dbReference>
<dbReference type="Gene3D" id="3.10.350.10">
    <property type="entry name" value="LysM domain"/>
    <property type="match status" value="1"/>
</dbReference>
<reference evidence="4 5" key="1">
    <citation type="submission" date="2016-10" db="EMBL/GenBank/DDBJ databases">
        <authorList>
            <person name="Cai Z."/>
        </authorList>
    </citation>
    <scope>NUCLEOTIDE SEQUENCE [LARGE SCALE GENOMIC DNA]</scope>
</reference>
<feature type="domain" description="LysM" evidence="3">
    <location>
        <begin position="258"/>
        <end position="302"/>
    </location>
</feature>
<evidence type="ECO:0000256" key="1">
    <source>
        <dbReference type="ARBA" id="ARBA00022729"/>
    </source>
</evidence>
<dbReference type="PANTHER" id="PTHR33734:SF22">
    <property type="entry name" value="MEMBRANE-BOUND LYTIC MUREIN TRANSGLYCOSYLASE D"/>
    <property type="match status" value="1"/>
</dbReference>
<feature type="domain" description="LysM" evidence="3">
    <location>
        <begin position="176"/>
        <end position="222"/>
    </location>
</feature>
<dbReference type="SMART" id="SM00257">
    <property type="entry name" value="LysM"/>
    <property type="match status" value="1"/>
</dbReference>
<dbReference type="InterPro" id="IPR018392">
    <property type="entry name" value="LysM"/>
</dbReference>
<protein>
    <recommendedName>
        <fullName evidence="3">LysM domain-containing protein</fullName>
    </recommendedName>
</protein>
<organism evidence="4 5">
    <name type="scientific">Tetradesmus obliquus</name>
    <name type="common">Green alga</name>
    <name type="synonym">Acutodesmus obliquus</name>
    <dbReference type="NCBI Taxonomy" id="3088"/>
    <lineage>
        <taxon>Eukaryota</taxon>
        <taxon>Viridiplantae</taxon>
        <taxon>Chlorophyta</taxon>
        <taxon>core chlorophytes</taxon>
        <taxon>Chlorophyceae</taxon>
        <taxon>CS clade</taxon>
        <taxon>Sphaeropleales</taxon>
        <taxon>Scenedesmaceae</taxon>
        <taxon>Tetradesmus</taxon>
    </lineage>
</organism>
<dbReference type="GO" id="GO:0008234">
    <property type="term" value="F:cysteine-type peptidase activity"/>
    <property type="evidence" value="ECO:0007669"/>
    <property type="project" value="InterPro"/>
</dbReference>
<evidence type="ECO:0000256" key="2">
    <source>
        <dbReference type="ARBA" id="ARBA00023316"/>
    </source>
</evidence>
<name>A0A383W298_TETOB</name>
<sequence length="304" mass="32881">MLPNSAVRRRTLQLGTWLQQGRQQYSAAKGTFDYTRDAYDSIQSVARAQRHIRRWGALVTRFTLDAADLRAFVTKQPDGIYQLPSGTGRGQGHAVTLIGYNNSGGGYWIVKNSFGPAWGNGGFFKVAYGSADLLDPAYTYGITWQPADASPAPAARLTTADADSSKALPSLPSNCIWYKARRGDYAERMAQNFGIPVAQLLNANLQLTPAAAGANTKQLYGIPQDDPGAWLEGRLLKVCGAQSPAAAAAAVPASGLCISYTIQWGDTLWKLSQRYSTTVARLARGNGIRNVNKIYAGRELRICS</sequence>
<keyword evidence="1" id="KW-0732">Signal</keyword>
<evidence type="ECO:0000259" key="3">
    <source>
        <dbReference type="PROSITE" id="PS51782"/>
    </source>
</evidence>
<keyword evidence="5" id="KW-1185">Reference proteome</keyword>
<dbReference type="Pfam" id="PF00112">
    <property type="entry name" value="Peptidase_C1"/>
    <property type="match status" value="1"/>
</dbReference>
<evidence type="ECO:0000313" key="5">
    <source>
        <dbReference type="Proteomes" id="UP000256970"/>
    </source>
</evidence>
<dbReference type="SUPFAM" id="SSF54001">
    <property type="entry name" value="Cysteine proteinases"/>
    <property type="match status" value="1"/>
</dbReference>
<accession>A0A383W298</accession>
<dbReference type="SUPFAM" id="SSF54106">
    <property type="entry name" value="LysM domain"/>
    <property type="match status" value="1"/>
</dbReference>
<gene>
    <name evidence="4" type="ORF">BQ4739_LOCUS11398</name>
</gene>
<dbReference type="CDD" id="cd00118">
    <property type="entry name" value="LysM"/>
    <property type="match status" value="1"/>
</dbReference>
<evidence type="ECO:0000313" key="4">
    <source>
        <dbReference type="EMBL" id="SZX71263.1"/>
    </source>
</evidence>
<dbReference type="EMBL" id="FNXT01001042">
    <property type="protein sequence ID" value="SZX71263.1"/>
    <property type="molecule type" value="Genomic_DNA"/>
</dbReference>
<dbReference type="InterPro" id="IPR000668">
    <property type="entry name" value="Peptidase_C1A_C"/>
</dbReference>
<dbReference type="Pfam" id="PF01476">
    <property type="entry name" value="LysM"/>
    <property type="match status" value="2"/>
</dbReference>
<keyword evidence="2" id="KW-0961">Cell wall biogenesis/degradation</keyword>
<dbReference type="Gene3D" id="3.90.70.10">
    <property type="entry name" value="Cysteine proteinases"/>
    <property type="match status" value="1"/>
</dbReference>
<dbReference type="Proteomes" id="UP000256970">
    <property type="component" value="Unassembled WGS sequence"/>
</dbReference>
<dbReference type="PANTHER" id="PTHR33734">
    <property type="entry name" value="LYSM DOMAIN-CONTAINING GPI-ANCHORED PROTEIN 2"/>
    <property type="match status" value="1"/>
</dbReference>
<dbReference type="PROSITE" id="PS51782">
    <property type="entry name" value="LYSM"/>
    <property type="match status" value="2"/>
</dbReference>
<dbReference type="GO" id="GO:0071555">
    <property type="term" value="P:cell wall organization"/>
    <property type="evidence" value="ECO:0007669"/>
    <property type="project" value="UniProtKB-KW"/>
</dbReference>
<dbReference type="InterPro" id="IPR038765">
    <property type="entry name" value="Papain-like_cys_pep_sf"/>
</dbReference>